<dbReference type="EMBL" id="MN738960">
    <property type="protein sequence ID" value="QHT33209.1"/>
    <property type="molecule type" value="Genomic_DNA"/>
</dbReference>
<protein>
    <submittedName>
        <fullName evidence="1">Uncharacterized protein</fullName>
    </submittedName>
</protein>
<sequence>MNRGKAIRNKLDSKPNSYPIKIYFPTISRDIIQQTVFDNNGRKGNTSPLLKYLVNENMKTILYGSTGIFDVVDNNLYQVLPIDRPVKELTITTKDDKGSGVGGGGGGGNKSMKINSAVLNVLVDSSYTKRYTTPSFQISYDYHIEKLKINTYKLTPNSNTRFVIELKNNKIHDFYIQTIVSEINIVEINTFLKKDIISFLTLLNLYR</sequence>
<organism evidence="1">
    <name type="scientific">viral metagenome</name>
    <dbReference type="NCBI Taxonomy" id="1070528"/>
    <lineage>
        <taxon>unclassified sequences</taxon>
        <taxon>metagenomes</taxon>
        <taxon>organismal metagenomes</taxon>
    </lineage>
</organism>
<dbReference type="AlphaFoldDB" id="A0A6C0EY27"/>
<name>A0A6C0EY27_9ZZZZ</name>
<reference evidence="1" key="1">
    <citation type="journal article" date="2020" name="Nature">
        <title>Giant virus diversity and host interactions through global metagenomics.</title>
        <authorList>
            <person name="Schulz F."/>
            <person name="Roux S."/>
            <person name="Paez-Espino D."/>
            <person name="Jungbluth S."/>
            <person name="Walsh D.A."/>
            <person name="Denef V.J."/>
            <person name="McMahon K.D."/>
            <person name="Konstantinidis K.T."/>
            <person name="Eloe-Fadrosh E.A."/>
            <person name="Kyrpides N.C."/>
            <person name="Woyke T."/>
        </authorList>
    </citation>
    <scope>NUCLEOTIDE SEQUENCE</scope>
    <source>
        <strain evidence="1">GVMAG-M-3300009161-34</strain>
    </source>
</reference>
<evidence type="ECO:0000313" key="1">
    <source>
        <dbReference type="EMBL" id="QHT33209.1"/>
    </source>
</evidence>
<accession>A0A6C0EY27</accession>
<proteinExistence type="predicted"/>